<feature type="region of interest" description="Disordered" evidence="1">
    <location>
        <begin position="783"/>
        <end position="825"/>
    </location>
</feature>
<feature type="compositionally biased region" description="Polar residues" evidence="1">
    <location>
        <begin position="382"/>
        <end position="400"/>
    </location>
</feature>
<evidence type="ECO:0000259" key="2">
    <source>
        <dbReference type="PROSITE" id="PS50020"/>
    </source>
</evidence>
<dbReference type="OrthoDB" id="79924at2759"/>
<feature type="domain" description="WW" evidence="2">
    <location>
        <begin position="1135"/>
        <end position="1162"/>
    </location>
</feature>
<feature type="region of interest" description="Disordered" evidence="1">
    <location>
        <begin position="676"/>
        <end position="707"/>
    </location>
</feature>
<feature type="region of interest" description="Disordered" evidence="1">
    <location>
        <begin position="889"/>
        <end position="914"/>
    </location>
</feature>
<feature type="compositionally biased region" description="Basic and acidic residues" evidence="1">
    <location>
        <begin position="992"/>
        <end position="1015"/>
    </location>
</feature>
<dbReference type="PROSITE" id="PS50020">
    <property type="entry name" value="WW_DOMAIN_2"/>
    <property type="match status" value="3"/>
</dbReference>
<dbReference type="GO" id="GO:0005685">
    <property type="term" value="C:U1 snRNP"/>
    <property type="evidence" value="ECO:0007669"/>
    <property type="project" value="TreeGrafter"/>
</dbReference>
<dbReference type="GO" id="GO:0003723">
    <property type="term" value="F:RNA binding"/>
    <property type="evidence" value="ECO:0007669"/>
    <property type="project" value="TreeGrafter"/>
</dbReference>
<dbReference type="AlphaFoldDB" id="W4G2Y0"/>
<dbReference type="InterPro" id="IPR039726">
    <property type="entry name" value="Prp40-like"/>
</dbReference>
<dbReference type="SMART" id="SM00456">
    <property type="entry name" value="WW"/>
    <property type="match status" value="3"/>
</dbReference>
<reference evidence="3" key="1">
    <citation type="submission" date="2013-12" db="EMBL/GenBank/DDBJ databases">
        <title>The Genome Sequence of Aphanomyces astaci APO3.</title>
        <authorList>
            <consortium name="The Broad Institute Genomics Platform"/>
            <person name="Russ C."/>
            <person name="Tyler B."/>
            <person name="van West P."/>
            <person name="Dieguez-Uribeondo J."/>
            <person name="Young S.K."/>
            <person name="Zeng Q."/>
            <person name="Gargeya S."/>
            <person name="Fitzgerald M."/>
            <person name="Abouelleil A."/>
            <person name="Alvarado L."/>
            <person name="Chapman S.B."/>
            <person name="Gainer-Dewar J."/>
            <person name="Goldberg J."/>
            <person name="Griggs A."/>
            <person name="Gujja S."/>
            <person name="Hansen M."/>
            <person name="Howarth C."/>
            <person name="Imamovic A."/>
            <person name="Ireland A."/>
            <person name="Larimer J."/>
            <person name="McCowan C."/>
            <person name="Murphy C."/>
            <person name="Pearson M."/>
            <person name="Poon T.W."/>
            <person name="Priest M."/>
            <person name="Roberts A."/>
            <person name="Saif S."/>
            <person name="Shea T."/>
            <person name="Sykes S."/>
            <person name="Wortman J."/>
            <person name="Nusbaum C."/>
            <person name="Birren B."/>
        </authorList>
    </citation>
    <scope>NUCLEOTIDE SEQUENCE [LARGE SCALE GENOMIC DNA]</scope>
    <source>
        <strain evidence="3">APO3</strain>
    </source>
</reference>
<feature type="compositionally biased region" description="Basic residues" evidence="1">
    <location>
        <begin position="294"/>
        <end position="303"/>
    </location>
</feature>
<dbReference type="PROSITE" id="PS01159">
    <property type="entry name" value="WW_DOMAIN_1"/>
    <property type="match status" value="1"/>
</dbReference>
<dbReference type="InterPro" id="IPR036020">
    <property type="entry name" value="WW_dom_sf"/>
</dbReference>
<dbReference type="STRING" id="112090.W4G2Y0"/>
<dbReference type="RefSeq" id="XP_009837047.1">
    <property type="nucleotide sequence ID" value="XM_009838745.1"/>
</dbReference>
<gene>
    <name evidence="3" type="ORF">H257_11731</name>
</gene>
<feature type="region of interest" description="Disordered" evidence="1">
    <location>
        <begin position="294"/>
        <end position="410"/>
    </location>
</feature>
<feature type="compositionally biased region" description="Low complexity" evidence="1">
    <location>
        <begin position="676"/>
        <end position="698"/>
    </location>
</feature>
<feature type="region of interest" description="Disordered" evidence="1">
    <location>
        <begin position="984"/>
        <end position="1031"/>
    </location>
</feature>
<evidence type="ECO:0000256" key="1">
    <source>
        <dbReference type="SAM" id="MobiDB-lite"/>
    </source>
</evidence>
<dbReference type="PANTHER" id="PTHR11864:SF0">
    <property type="entry name" value="PRP40 PRE-MRNA PROCESSING FACTOR 40 HOMOLOG A (YEAST)"/>
    <property type="match status" value="1"/>
</dbReference>
<feature type="compositionally biased region" description="Polar residues" evidence="1">
    <location>
        <begin position="338"/>
        <end position="347"/>
    </location>
</feature>
<proteinExistence type="predicted"/>
<feature type="domain" description="WW" evidence="2">
    <location>
        <begin position="1013"/>
        <end position="1041"/>
    </location>
</feature>
<evidence type="ECO:0000313" key="3">
    <source>
        <dbReference type="EMBL" id="ETV73621.1"/>
    </source>
</evidence>
<dbReference type="GeneID" id="20813727"/>
<dbReference type="EMBL" id="KI913148">
    <property type="protein sequence ID" value="ETV73621.1"/>
    <property type="molecule type" value="Genomic_DNA"/>
</dbReference>
<dbReference type="PANTHER" id="PTHR11864">
    <property type="entry name" value="PRE-MRNA-PROCESSING PROTEIN PRP40"/>
    <property type="match status" value="1"/>
</dbReference>
<accession>W4G2Y0</accession>
<dbReference type="CDD" id="cd00201">
    <property type="entry name" value="WW"/>
    <property type="match status" value="2"/>
</dbReference>
<sequence length="1162" mass="128600">MDPVVAASEFIAHRWHKPTQSRTSDATASLHGATHVYDFHHPKRDHQQQQHVHRHFHQHRAKHAQQCDPSASRLDDDATVLFAYQPLYCEEFMEAHSDAVELSRAHFAMSRTPRERSCATVPPRRKRPQSATVKRVTPVSCRAVDSTSSRDPAAAMIYCSPGFKQKALQRLEAETYRLLDHTRTGSALMAWETPTHDTSSRPRGPGLSAVRIRNNKTAAAASTCLASQRTLVRRPTLSEMQRACHVIYKFVCRSYLRRKRDRLVLMLHTSYPVGEFSDGVVSACKQFASTRRRAGLSTHKHTLAHSIHQQKREEDDDEKMAKTNVSAAVVGVGQASARKQQSVSSKHTACRPKQHPPSNKAPTAPSIDTPHGGVDIAFKTPTPKSSNKTAKPRKSAQSAHCTMERSDPLTKLRRQVLLHQAKATKHDAALHSTLASLSEQHDGIGGGDAYVKGTAALLAIDMYLRQNQRQTKKRCGGATRRTRRLHLPKVAPYEWTRPAPPPIHTTVPPVTHAVLAPSLHEQDHIHLESNWTLLESQPPATCALDNSGSHHLHSYNSPNTMAMTWPQRNLHSTSRLDECVLLCVAANSLDTAVERIMPCQDAMTPLTAVHSSDKVDVIEGTDSSPPDANDLVGSPGGYNNTISIQHMPTVCPHLANASPRGGGPTSPLNSPNSILVSSLSTSSECPSTRTIEATTTPSSPQPAPSTQETHEMELVASMYRHFYAAKRIQRWYCRQAALCHSSVHPIDDTALHQPMSLEQVQSSKTTSQSLVLLSPLDLCSNHSPQSPPIPPFNTAHTTACSSSSNSPQSPTALSHTNSVEPSSVDRTCHATHTIQRWWQRHAISRPPHDNAILTAAALTIQRQYRVFVNRADMRGALTALLRAHRRHTRKLMQTTPSPSKLAAPRIEGDPKPKLTTRIRPWRSAVWALVAVRRLIQRRRAMDKAARTVQSQFRTHGRRHVIAAGMRLMLLHRARQVQWGAFTEKGGANTTDRGTEEMVEDTRSQRHGGDDTRWDEYTDPETGAPYFYNPTTGETKWKQVETTTKMALQQPVAEVASDDGDYMIAGLATPSVVSTPRSPSSATSNHETTYARVDGGGTWTQAADENGCAYYYNTATNAMSWNPSSAQHPLLAMETWECFTSKDGVPYYYNALTGETTWTLPNM</sequence>
<dbReference type="SUPFAM" id="SSF51045">
    <property type="entry name" value="WW domain"/>
    <property type="match status" value="1"/>
</dbReference>
<organism evidence="3">
    <name type="scientific">Aphanomyces astaci</name>
    <name type="common">Crayfish plague agent</name>
    <dbReference type="NCBI Taxonomy" id="112090"/>
    <lineage>
        <taxon>Eukaryota</taxon>
        <taxon>Sar</taxon>
        <taxon>Stramenopiles</taxon>
        <taxon>Oomycota</taxon>
        <taxon>Saprolegniomycetes</taxon>
        <taxon>Saprolegniales</taxon>
        <taxon>Verrucalvaceae</taxon>
        <taxon>Aphanomyces</taxon>
    </lineage>
</organism>
<dbReference type="Gene3D" id="2.20.70.10">
    <property type="match status" value="2"/>
</dbReference>
<name>W4G2Y0_APHAT</name>
<feature type="compositionally biased region" description="Polar residues" evidence="1">
    <location>
        <begin position="815"/>
        <end position="825"/>
    </location>
</feature>
<dbReference type="InterPro" id="IPR001202">
    <property type="entry name" value="WW_dom"/>
</dbReference>
<protein>
    <recommendedName>
        <fullName evidence="2">WW domain-containing protein</fullName>
    </recommendedName>
</protein>
<feature type="compositionally biased region" description="Low complexity" evidence="1">
    <location>
        <begin position="794"/>
        <end position="814"/>
    </location>
</feature>
<dbReference type="Pfam" id="PF00397">
    <property type="entry name" value="WW"/>
    <property type="match status" value="2"/>
</dbReference>
<feature type="compositionally biased region" description="Low complexity" evidence="1">
    <location>
        <begin position="325"/>
        <end position="337"/>
    </location>
</feature>
<dbReference type="VEuPathDB" id="FungiDB:H257_11731"/>
<feature type="domain" description="WW" evidence="2">
    <location>
        <begin position="1098"/>
        <end position="1125"/>
    </location>
</feature>
<dbReference type="GO" id="GO:0045292">
    <property type="term" value="P:mRNA cis splicing, via spliceosome"/>
    <property type="evidence" value="ECO:0007669"/>
    <property type="project" value="InterPro"/>
</dbReference>
<dbReference type="GO" id="GO:0071004">
    <property type="term" value="C:U2-type prespliceosome"/>
    <property type="evidence" value="ECO:0007669"/>
    <property type="project" value="TreeGrafter"/>
</dbReference>